<evidence type="ECO:0000313" key="1">
    <source>
        <dbReference type="EMBL" id="PQA30109.1"/>
    </source>
</evidence>
<evidence type="ECO:0000313" key="2">
    <source>
        <dbReference type="Proteomes" id="UP000243900"/>
    </source>
</evidence>
<dbReference type="Gene3D" id="1.20.58.2200">
    <property type="match status" value="1"/>
</dbReference>
<dbReference type="AlphaFoldDB" id="A0A2P6AQD4"/>
<dbReference type="InterPro" id="IPR038440">
    <property type="entry name" value="FimV_C_sf"/>
</dbReference>
<accession>A0A2P6AQD4</accession>
<name>A0A2P6AQD4_9GAMM</name>
<evidence type="ECO:0008006" key="3">
    <source>
        <dbReference type="Google" id="ProtNLM"/>
    </source>
</evidence>
<dbReference type="Proteomes" id="UP000243900">
    <property type="component" value="Unassembled WGS sequence"/>
</dbReference>
<proteinExistence type="predicted"/>
<reference evidence="2" key="1">
    <citation type="submission" date="2018-02" db="EMBL/GenBank/DDBJ databases">
        <title>Genome sequencing of Solimonas sp. HR-BB.</title>
        <authorList>
            <person name="Lee Y."/>
            <person name="Jeon C.O."/>
        </authorList>
    </citation>
    <scope>NUCLEOTIDE SEQUENCE [LARGE SCALE GENOMIC DNA]</scope>
    <source>
        <strain evidence="2">HR-E</strain>
    </source>
</reference>
<comment type="caution">
    <text evidence="1">The sequence shown here is derived from an EMBL/GenBank/DDBJ whole genome shotgun (WGS) entry which is preliminary data.</text>
</comment>
<feature type="non-terminal residue" evidence="1">
    <location>
        <position position="1"/>
    </location>
</feature>
<protein>
    <recommendedName>
        <fullName evidence="3">Pilus assembly protein FimV</fullName>
    </recommendedName>
</protein>
<dbReference type="NCBIfam" id="TIGR03504">
    <property type="entry name" value="FimV_Cterm"/>
    <property type="match status" value="1"/>
</dbReference>
<gene>
    <name evidence="1" type="ORF">C5O18_09525</name>
</gene>
<dbReference type="OrthoDB" id="5298707at2"/>
<sequence>GFAPLPEVPESAYLAADEPVRADEDEYDFLSDSEAEAFQTRLDLAQAYIDMGESASARDLLELVSQGGTGEQRRRAEALLRTLDGA</sequence>
<keyword evidence="2" id="KW-1185">Reference proteome</keyword>
<dbReference type="EMBL" id="PTQZ01000319">
    <property type="protein sequence ID" value="PQA30109.1"/>
    <property type="molecule type" value="Genomic_DNA"/>
</dbReference>
<dbReference type="InterPro" id="IPR020011">
    <property type="entry name" value="FimV_C"/>
</dbReference>
<dbReference type="RefSeq" id="WP_146089335.1">
    <property type="nucleotide sequence ID" value="NZ_PTQZ01000319.1"/>
</dbReference>
<organism evidence="1 2">
    <name type="scientific">Amnimonas aquatica</name>
    <dbReference type="NCBI Taxonomy" id="2094561"/>
    <lineage>
        <taxon>Bacteria</taxon>
        <taxon>Pseudomonadati</taxon>
        <taxon>Pseudomonadota</taxon>
        <taxon>Gammaproteobacteria</taxon>
        <taxon>Moraxellales</taxon>
        <taxon>Moraxellaceae</taxon>
        <taxon>Amnimonas</taxon>
    </lineage>
</organism>